<dbReference type="Proteomes" id="UP000694386">
    <property type="component" value="Unplaced"/>
</dbReference>
<evidence type="ECO:0000256" key="3">
    <source>
        <dbReference type="ARBA" id="ARBA00010663"/>
    </source>
</evidence>
<protein>
    <recommendedName>
        <fullName evidence="13">Vomeronasal type-1 receptor</fullName>
    </recommendedName>
</protein>
<evidence type="ECO:0000313" key="15">
    <source>
        <dbReference type="Ensembl" id="ENSCGRP00001014018.1"/>
    </source>
</evidence>
<name>A0A8C2M5G7_CRIGR</name>
<dbReference type="PRINTS" id="PR01534">
    <property type="entry name" value="VOMERONASL1R"/>
</dbReference>
<evidence type="ECO:0000256" key="8">
    <source>
        <dbReference type="ARBA" id="ARBA00023040"/>
    </source>
</evidence>
<evidence type="ECO:0000256" key="1">
    <source>
        <dbReference type="ARBA" id="ARBA00003878"/>
    </source>
</evidence>
<dbReference type="FunFam" id="1.20.1070.10:FF:000033">
    <property type="entry name" value="Vomeronasal type-1 receptor"/>
    <property type="match status" value="1"/>
</dbReference>
<organism evidence="15 16">
    <name type="scientific">Cricetulus griseus</name>
    <name type="common">Chinese hamster</name>
    <name type="synonym">Cricetulus barabensis griseus</name>
    <dbReference type="NCBI Taxonomy" id="10029"/>
    <lineage>
        <taxon>Eukaryota</taxon>
        <taxon>Metazoa</taxon>
        <taxon>Chordata</taxon>
        <taxon>Craniata</taxon>
        <taxon>Vertebrata</taxon>
        <taxon>Euteleostomi</taxon>
        <taxon>Mammalia</taxon>
        <taxon>Eutheria</taxon>
        <taxon>Euarchontoglires</taxon>
        <taxon>Glires</taxon>
        <taxon>Rodentia</taxon>
        <taxon>Myomorpha</taxon>
        <taxon>Muroidea</taxon>
        <taxon>Cricetidae</taxon>
        <taxon>Cricetinae</taxon>
        <taxon>Cricetulus</taxon>
    </lineage>
</organism>
<keyword evidence="4 13" id="KW-1003">Cell membrane</keyword>
<proteinExistence type="inferred from homology"/>
<evidence type="ECO:0000256" key="11">
    <source>
        <dbReference type="ARBA" id="ARBA00023180"/>
    </source>
</evidence>
<feature type="transmembrane region" description="Helical" evidence="13">
    <location>
        <begin position="128"/>
        <end position="150"/>
    </location>
</feature>
<keyword evidence="12 13" id="KW-0807">Transducer</keyword>
<evidence type="ECO:0000256" key="7">
    <source>
        <dbReference type="ARBA" id="ARBA00022989"/>
    </source>
</evidence>
<evidence type="ECO:0000313" key="16">
    <source>
        <dbReference type="Proteomes" id="UP000694386"/>
    </source>
</evidence>
<dbReference type="PANTHER" id="PTHR24062">
    <property type="entry name" value="VOMERONASAL TYPE-1 RECEPTOR"/>
    <property type="match status" value="1"/>
</dbReference>
<feature type="domain" description="G-protein coupled receptors family 1 profile" evidence="14">
    <location>
        <begin position="24"/>
        <end position="287"/>
    </location>
</feature>
<keyword evidence="11" id="KW-0325">Glycoprotein</keyword>
<keyword evidence="10 13" id="KW-0675">Receptor</keyword>
<dbReference type="Ensembl" id="ENSCGRT00001018255.1">
    <property type="protein sequence ID" value="ENSCGRP00001014018.1"/>
    <property type="gene ID" value="ENSCGRG00001015016.1"/>
</dbReference>
<dbReference type="InterPro" id="IPR004072">
    <property type="entry name" value="Vmron_rcpt_1"/>
</dbReference>
<accession>A0A8C2M5G7</accession>
<dbReference type="SUPFAM" id="SSF81321">
    <property type="entry name" value="Family A G protein-coupled receptor-like"/>
    <property type="match status" value="1"/>
</dbReference>
<reference evidence="15" key="1">
    <citation type="submission" date="2025-08" db="UniProtKB">
        <authorList>
            <consortium name="Ensembl"/>
        </authorList>
    </citation>
    <scope>IDENTIFICATION</scope>
</reference>
<evidence type="ECO:0000256" key="12">
    <source>
        <dbReference type="ARBA" id="ARBA00023224"/>
    </source>
</evidence>
<feature type="transmembrane region" description="Helical" evidence="13">
    <location>
        <begin position="181"/>
        <end position="209"/>
    </location>
</feature>
<keyword evidence="7 13" id="KW-1133">Transmembrane helix</keyword>
<sequence length="300" mass="34113">MDSKYYAIGMLFLSQTMFGIVGNFSLLSHYLVCYYNQRTLKPTDLILTHLTIANSLIILSEGIPQTMATFGLRQFFNDFGCKLVLYTQRVGRSMSIATTCLLSAYQATIISPSNSCWKDLKGKAPKSIAFSISLVWVIYMMINFIFPLYIHSKNIGKNMTVKKRDFEYCSTLGEDKLVSSLYAGLLMFPEVLLSGFMVFCSGFMVVILYRHKQQVQYIHTTLAFTRPSPESRATQSILLLVSIFLAFYTLSSILQSFIAVLYNPSWCLVNITAIISKCFPTICPFVMRWDSTVLKFCFLK</sequence>
<feature type="transmembrane region" description="Helical" evidence="13">
    <location>
        <begin position="237"/>
        <end position="262"/>
    </location>
</feature>
<dbReference type="GO" id="GO:0019236">
    <property type="term" value="P:response to pheromone"/>
    <property type="evidence" value="ECO:0007669"/>
    <property type="project" value="UniProtKB-KW"/>
</dbReference>
<reference evidence="15" key="2">
    <citation type="submission" date="2025-09" db="UniProtKB">
        <authorList>
            <consortium name="Ensembl"/>
        </authorList>
    </citation>
    <scope>IDENTIFICATION</scope>
</reference>
<evidence type="ECO:0000256" key="4">
    <source>
        <dbReference type="ARBA" id="ARBA00022475"/>
    </source>
</evidence>
<evidence type="ECO:0000256" key="13">
    <source>
        <dbReference type="RuleBase" id="RU364061"/>
    </source>
</evidence>
<dbReference type="Gene3D" id="1.20.1070.10">
    <property type="entry name" value="Rhodopsin 7-helix transmembrane proteins"/>
    <property type="match status" value="1"/>
</dbReference>
<dbReference type="InterPro" id="IPR017452">
    <property type="entry name" value="GPCR_Rhodpsn_7TM"/>
</dbReference>
<dbReference type="GeneTree" id="ENSGT00960000186612"/>
<feature type="transmembrane region" description="Helical" evidence="13">
    <location>
        <begin position="6"/>
        <end position="32"/>
    </location>
</feature>
<comment type="similarity">
    <text evidence="3 13">Belongs to the G-protein coupled receptor 1 family.</text>
</comment>
<dbReference type="Pfam" id="PF03402">
    <property type="entry name" value="V1R"/>
    <property type="match status" value="1"/>
</dbReference>
<dbReference type="PROSITE" id="PS50262">
    <property type="entry name" value="G_PROTEIN_RECEP_F1_2"/>
    <property type="match status" value="1"/>
</dbReference>
<keyword evidence="9 13" id="KW-0472">Membrane</keyword>
<dbReference type="GO" id="GO:0005886">
    <property type="term" value="C:plasma membrane"/>
    <property type="evidence" value="ECO:0007669"/>
    <property type="project" value="UniProtKB-SubCell"/>
</dbReference>
<comment type="caution">
    <text evidence="13">Lacks conserved residue(s) required for the propagation of feature annotation.</text>
</comment>
<evidence type="ECO:0000256" key="6">
    <source>
        <dbReference type="ARBA" id="ARBA00022692"/>
    </source>
</evidence>
<evidence type="ECO:0000256" key="5">
    <source>
        <dbReference type="ARBA" id="ARBA00022507"/>
    </source>
</evidence>
<comment type="subcellular location">
    <subcellularLocation>
        <location evidence="2 13">Cell membrane</location>
        <topology evidence="2 13">Multi-pass membrane protein</topology>
    </subcellularLocation>
</comment>
<dbReference type="GO" id="GO:0016503">
    <property type="term" value="F:pheromone receptor activity"/>
    <property type="evidence" value="ECO:0007669"/>
    <property type="project" value="InterPro"/>
</dbReference>
<dbReference type="GO" id="GO:0007606">
    <property type="term" value="P:sensory perception of chemical stimulus"/>
    <property type="evidence" value="ECO:0007669"/>
    <property type="project" value="UniProtKB-ARBA"/>
</dbReference>
<dbReference type="AlphaFoldDB" id="A0A8C2M5G7"/>
<evidence type="ECO:0000256" key="2">
    <source>
        <dbReference type="ARBA" id="ARBA00004651"/>
    </source>
</evidence>
<keyword evidence="5 13" id="KW-0589">Pheromone response</keyword>
<evidence type="ECO:0000256" key="9">
    <source>
        <dbReference type="ARBA" id="ARBA00023136"/>
    </source>
</evidence>
<evidence type="ECO:0000256" key="10">
    <source>
        <dbReference type="ARBA" id="ARBA00023170"/>
    </source>
</evidence>
<comment type="function">
    <text evidence="1">Putative pheromone receptor.</text>
</comment>
<evidence type="ECO:0000259" key="14">
    <source>
        <dbReference type="PROSITE" id="PS50262"/>
    </source>
</evidence>
<keyword evidence="6 13" id="KW-0812">Transmembrane</keyword>
<keyword evidence="8 13" id="KW-0297">G-protein coupled receptor</keyword>